<name>A0A9N8VA83_9GLOM</name>
<accession>A0A9N8VA83</accession>
<feature type="transmembrane region" description="Helical" evidence="1">
    <location>
        <begin position="142"/>
        <end position="163"/>
    </location>
</feature>
<evidence type="ECO:0000256" key="1">
    <source>
        <dbReference type="SAM" id="Phobius"/>
    </source>
</evidence>
<gene>
    <name evidence="2" type="ORF">AGERDE_LOCUS1007</name>
</gene>
<keyword evidence="1" id="KW-0812">Transmembrane</keyword>
<evidence type="ECO:0000313" key="3">
    <source>
        <dbReference type="Proteomes" id="UP000789831"/>
    </source>
</evidence>
<keyword evidence="3" id="KW-1185">Reference proteome</keyword>
<keyword evidence="1" id="KW-1133">Transmembrane helix</keyword>
<reference evidence="2" key="1">
    <citation type="submission" date="2021-06" db="EMBL/GenBank/DDBJ databases">
        <authorList>
            <person name="Kallberg Y."/>
            <person name="Tangrot J."/>
            <person name="Rosling A."/>
        </authorList>
    </citation>
    <scope>NUCLEOTIDE SEQUENCE</scope>
    <source>
        <strain evidence="2">MT106</strain>
    </source>
</reference>
<comment type="caution">
    <text evidence="2">The sequence shown here is derived from an EMBL/GenBank/DDBJ whole genome shotgun (WGS) entry which is preliminary data.</text>
</comment>
<feature type="transmembrane region" description="Helical" evidence="1">
    <location>
        <begin position="7"/>
        <end position="29"/>
    </location>
</feature>
<keyword evidence="1" id="KW-0472">Membrane</keyword>
<feature type="transmembrane region" description="Helical" evidence="1">
    <location>
        <begin position="49"/>
        <end position="74"/>
    </location>
</feature>
<organism evidence="2 3">
    <name type="scientific">Ambispora gerdemannii</name>
    <dbReference type="NCBI Taxonomy" id="144530"/>
    <lineage>
        <taxon>Eukaryota</taxon>
        <taxon>Fungi</taxon>
        <taxon>Fungi incertae sedis</taxon>
        <taxon>Mucoromycota</taxon>
        <taxon>Glomeromycotina</taxon>
        <taxon>Glomeromycetes</taxon>
        <taxon>Archaeosporales</taxon>
        <taxon>Ambisporaceae</taxon>
        <taxon>Ambispora</taxon>
    </lineage>
</organism>
<sequence>MVAIPRLPFCCFVVPLRIGAFVIAAFMFIWNAYTGVTTMLVPYGGNLSIIWKVMGGFYLLVAAGAFYGAHAIYHEIPSRVAKFVKIYVASIIAYIVISIAFVIAVSIAVSSAHRAAVKTCEDAAAQAQTQIDCNAGYVGYPIVAWVFPFMIALAFEVYFAICINSYSLELQERDEKNTGRGNMMNA</sequence>
<dbReference type="EMBL" id="CAJVPL010000062">
    <property type="protein sequence ID" value="CAG8440280.1"/>
    <property type="molecule type" value="Genomic_DNA"/>
</dbReference>
<dbReference type="Proteomes" id="UP000789831">
    <property type="component" value="Unassembled WGS sequence"/>
</dbReference>
<dbReference type="AlphaFoldDB" id="A0A9N8VA83"/>
<protein>
    <submittedName>
        <fullName evidence="2">7165_t:CDS:1</fullName>
    </submittedName>
</protein>
<proteinExistence type="predicted"/>
<dbReference type="OrthoDB" id="2340542at2759"/>
<evidence type="ECO:0000313" key="2">
    <source>
        <dbReference type="EMBL" id="CAG8440280.1"/>
    </source>
</evidence>
<feature type="transmembrane region" description="Helical" evidence="1">
    <location>
        <begin position="86"/>
        <end position="109"/>
    </location>
</feature>